<accession>A0A0F8ZKU6</accession>
<dbReference type="AlphaFoldDB" id="A0A0F8ZKU6"/>
<protein>
    <submittedName>
        <fullName evidence="1">Uncharacterized protein</fullName>
    </submittedName>
</protein>
<name>A0A0F8ZKU6_9ZZZZ</name>
<dbReference type="EMBL" id="LAZR01062902">
    <property type="protein sequence ID" value="KKK60571.1"/>
    <property type="molecule type" value="Genomic_DNA"/>
</dbReference>
<evidence type="ECO:0000313" key="1">
    <source>
        <dbReference type="EMBL" id="KKK60571.1"/>
    </source>
</evidence>
<proteinExistence type="predicted"/>
<sequence length="80" mass="8288">MWQQIAIVVNQPVIVPAHVGPIFNQILSAPIDAGNITAESIHGELALSLGKLGIASKGVDTQFLADLAVEAAQLATDSVE</sequence>
<gene>
    <name evidence="1" type="ORF">LCGC14_3023040</name>
</gene>
<feature type="non-terminal residue" evidence="1">
    <location>
        <position position="80"/>
    </location>
</feature>
<organism evidence="1">
    <name type="scientific">marine sediment metagenome</name>
    <dbReference type="NCBI Taxonomy" id="412755"/>
    <lineage>
        <taxon>unclassified sequences</taxon>
        <taxon>metagenomes</taxon>
        <taxon>ecological metagenomes</taxon>
    </lineage>
</organism>
<comment type="caution">
    <text evidence="1">The sequence shown here is derived from an EMBL/GenBank/DDBJ whole genome shotgun (WGS) entry which is preliminary data.</text>
</comment>
<reference evidence="1" key="1">
    <citation type="journal article" date="2015" name="Nature">
        <title>Complex archaea that bridge the gap between prokaryotes and eukaryotes.</title>
        <authorList>
            <person name="Spang A."/>
            <person name="Saw J.H."/>
            <person name="Jorgensen S.L."/>
            <person name="Zaremba-Niedzwiedzka K."/>
            <person name="Martijn J."/>
            <person name="Lind A.E."/>
            <person name="van Eijk R."/>
            <person name="Schleper C."/>
            <person name="Guy L."/>
            <person name="Ettema T.J."/>
        </authorList>
    </citation>
    <scope>NUCLEOTIDE SEQUENCE</scope>
</reference>